<feature type="domain" description="Protein kinase" evidence="6">
    <location>
        <begin position="1"/>
        <end position="236"/>
    </location>
</feature>
<evidence type="ECO:0000256" key="3">
    <source>
        <dbReference type="ARBA" id="ARBA00022777"/>
    </source>
</evidence>
<keyword evidence="7" id="KW-0723">Serine/threonine-protein kinase</keyword>
<name>A0A7X2NL67_9CLOT</name>
<dbReference type="PROSITE" id="PS00107">
    <property type="entry name" value="PROTEIN_KINASE_ATP"/>
    <property type="match status" value="1"/>
</dbReference>
<dbReference type="InterPro" id="IPR017441">
    <property type="entry name" value="Protein_kinase_ATP_BS"/>
</dbReference>
<dbReference type="GO" id="GO:0004674">
    <property type="term" value="F:protein serine/threonine kinase activity"/>
    <property type="evidence" value="ECO:0007669"/>
    <property type="project" value="UniProtKB-KW"/>
</dbReference>
<dbReference type="AlphaFoldDB" id="A0A7X2NL67"/>
<protein>
    <submittedName>
        <fullName evidence="7">Serine/threonine protein kinase</fullName>
    </submittedName>
</protein>
<keyword evidence="4 5" id="KW-0067">ATP-binding</keyword>
<evidence type="ECO:0000256" key="1">
    <source>
        <dbReference type="ARBA" id="ARBA00022679"/>
    </source>
</evidence>
<feature type="binding site" evidence="5">
    <location>
        <position position="28"/>
    </location>
    <ligand>
        <name>ATP</name>
        <dbReference type="ChEBI" id="CHEBI:30616"/>
    </ligand>
</feature>
<dbReference type="Pfam" id="PF00069">
    <property type="entry name" value="Pkinase"/>
    <property type="match status" value="1"/>
</dbReference>
<keyword evidence="3 7" id="KW-0418">Kinase</keyword>
<keyword evidence="1" id="KW-0808">Transferase</keyword>
<evidence type="ECO:0000256" key="5">
    <source>
        <dbReference type="PROSITE-ProRule" id="PRU10141"/>
    </source>
</evidence>
<evidence type="ECO:0000256" key="4">
    <source>
        <dbReference type="ARBA" id="ARBA00022840"/>
    </source>
</evidence>
<organism evidence="7 8">
    <name type="scientific">Clostridium porci</name>
    <dbReference type="NCBI Taxonomy" id="2605778"/>
    <lineage>
        <taxon>Bacteria</taxon>
        <taxon>Bacillati</taxon>
        <taxon>Bacillota</taxon>
        <taxon>Clostridia</taxon>
        <taxon>Eubacteriales</taxon>
        <taxon>Clostridiaceae</taxon>
        <taxon>Clostridium</taxon>
    </lineage>
</organism>
<dbReference type="CDD" id="cd14014">
    <property type="entry name" value="STKc_PknB_like"/>
    <property type="match status" value="1"/>
</dbReference>
<keyword evidence="2 5" id="KW-0547">Nucleotide-binding</keyword>
<reference evidence="7 8" key="1">
    <citation type="submission" date="2019-08" db="EMBL/GenBank/DDBJ databases">
        <title>In-depth cultivation of the pig gut microbiome towards novel bacterial diversity and tailored functional studies.</title>
        <authorList>
            <person name="Wylensek D."/>
            <person name="Hitch T.C.A."/>
            <person name="Clavel T."/>
        </authorList>
    </citation>
    <scope>NUCLEOTIDE SEQUENCE [LARGE SCALE GENOMIC DNA]</scope>
    <source>
        <strain evidence="7 8">WCA-389-WT-23D1</strain>
    </source>
</reference>
<proteinExistence type="predicted"/>
<evidence type="ECO:0000256" key="2">
    <source>
        <dbReference type="ARBA" id="ARBA00022741"/>
    </source>
</evidence>
<gene>
    <name evidence="7" type="ORF">FYJ39_10160</name>
</gene>
<evidence type="ECO:0000313" key="8">
    <source>
        <dbReference type="Proteomes" id="UP000429958"/>
    </source>
</evidence>
<accession>A0A7X2NL67</accession>
<dbReference type="InterPro" id="IPR011009">
    <property type="entry name" value="Kinase-like_dom_sf"/>
</dbReference>
<keyword evidence="8" id="KW-1185">Reference proteome</keyword>
<evidence type="ECO:0000259" key="6">
    <source>
        <dbReference type="PROSITE" id="PS50011"/>
    </source>
</evidence>
<dbReference type="InterPro" id="IPR000719">
    <property type="entry name" value="Prot_kinase_dom"/>
</dbReference>
<dbReference type="EMBL" id="VUMD01000008">
    <property type="protein sequence ID" value="MSS36931.1"/>
    <property type="molecule type" value="Genomic_DNA"/>
</dbReference>
<dbReference type="Gene3D" id="1.10.510.10">
    <property type="entry name" value="Transferase(Phosphotransferase) domain 1"/>
    <property type="match status" value="1"/>
</dbReference>
<dbReference type="PROSITE" id="PS50011">
    <property type="entry name" value="PROTEIN_KINASE_DOM"/>
    <property type="match status" value="1"/>
</dbReference>
<comment type="caution">
    <text evidence="7">The sequence shown here is derived from an EMBL/GenBank/DDBJ whole genome shotgun (WGS) entry which is preliminary data.</text>
</comment>
<dbReference type="PANTHER" id="PTHR43289">
    <property type="entry name" value="MITOGEN-ACTIVATED PROTEIN KINASE KINASE KINASE 20-RELATED"/>
    <property type="match status" value="1"/>
</dbReference>
<sequence>MLHILGTGRTGTVWLAEHLGLEEYRAVKCVSRKNGDYEAFRREALILKELRHPGIPLIYDLEEDDQYFYLIEEYLKGDSLYTLITRQGTLQEADAARYGMQICGLVEYLHSAGEYPILYLDLQPNNLIICDGTVRLIDFDHAAESPEANESRKRYGTVGCAAPEQYTSDQILDQRTDIYAIGAVLRFMTEGTLREREESQADLTEAFMQIIRKCMDPDREKRYSAAKEAGRALEQLCVRGVPVKKESKEIPSLNVVLTGSRPGAGATHLAFGLCRYLTAQGYKVLYEECNRSQAVHALARLGSLRPDAYGIYNVQRCFMKPWYGPAVRLREPEGFQMVLKDCGTDWQLAKAEARKGGVALLAVAAGSLWEQEKVVGMSEALEEEQEEGIKMLLLLRHMNGGRFKMLGLEGRIRGLIRKRPGMEVFGVPEFADPFCLTEEAKQCLQTVWEAAAGNSGRKGGRTGWAEKIREGWAAFITAAKKP</sequence>
<dbReference type="Proteomes" id="UP000429958">
    <property type="component" value="Unassembled WGS sequence"/>
</dbReference>
<evidence type="ECO:0000313" key="7">
    <source>
        <dbReference type="EMBL" id="MSS36931.1"/>
    </source>
</evidence>
<dbReference type="SUPFAM" id="SSF56112">
    <property type="entry name" value="Protein kinase-like (PK-like)"/>
    <property type="match status" value="1"/>
</dbReference>
<dbReference type="GO" id="GO:0005524">
    <property type="term" value="F:ATP binding"/>
    <property type="evidence" value="ECO:0007669"/>
    <property type="project" value="UniProtKB-UniRule"/>
</dbReference>
<dbReference type="PANTHER" id="PTHR43289:SF30">
    <property type="entry name" value="NON-SPECIFIC SERINE_THREONINE PROTEIN KINASE"/>
    <property type="match status" value="1"/>
</dbReference>